<feature type="non-terminal residue" evidence="3">
    <location>
        <position position="593"/>
    </location>
</feature>
<dbReference type="OrthoDB" id="341486at2759"/>
<dbReference type="InterPro" id="IPR049092">
    <property type="entry name" value="MIOS_a-sol"/>
</dbReference>
<proteinExistence type="predicted"/>
<evidence type="ECO:0000259" key="2">
    <source>
        <dbReference type="Pfam" id="PF21719"/>
    </source>
</evidence>
<dbReference type="InterPro" id="IPR036322">
    <property type="entry name" value="WD40_repeat_dom_sf"/>
</dbReference>
<dbReference type="AlphaFoldDB" id="A0A4V1IS59"/>
<evidence type="ECO:0000313" key="3">
    <source>
        <dbReference type="EMBL" id="RKO92417.1"/>
    </source>
</evidence>
<feature type="compositionally biased region" description="Low complexity" evidence="1">
    <location>
        <begin position="77"/>
        <end position="90"/>
    </location>
</feature>
<dbReference type="PANTHER" id="PTHR16453:SF9">
    <property type="entry name" value="GATOR COMPLEX PROTEIN MIOS"/>
    <property type="match status" value="1"/>
</dbReference>
<evidence type="ECO:0000256" key="1">
    <source>
        <dbReference type="SAM" id="MobiDB-lite"/>
    </source>
</evidence>
<feature type="compositionally biased region" description="Low complexity" evidence="1">
    <location>
        <begin position="129"/>
        <end position="154"/>
    </location>
</feature>
<organism evidence="3 4">
    <name type="scientific">Blyttiomyces helicus</name>
    <dbReference type="NCBI Taxonomy" id="388810"/>
    <lineage>
        <taxon>Eukaryota</taxon>
        <taxon>Fungi</taxon>
        <taxon>Fungi incertae sedis</taxon>
        <taxon>Chytridiomycota</taxon>
        <taxon>Chytridiomycota incertae sedis</taxon>
        <taxon>Chytridiomycetes</taxon>
        <taxon>Chytridiomycetes incertae sedis</taxon>
        <taxon>Blyttiomyces</taxon>
    </lineage>
</organism>
<feature type="domain" description="MIOS-like alpha-solenoid" evidence="2">
    <location>
        <begin position="354"/>
        <end position="592"/>
    </location>
</feature>
<gene>
    <name evidence="3" type="ORF">BDK51DRAFT_28702</name>
</gene>
<protein>
    <recommendedName>
        <fullName evidence="2">MIOS-like alpha-solenoid domain-containing protein</fullName>
    </recommendedName>
</protein>
<evidence type="ECO:0000313" key="4">
    <source>
        <dbReference type="Proteomes" id="UP000269721"/>
    </source>
</evidence>
<reference evidence="4" key="1">
    <citation type="journal article" date="2018" name="Nat. Microbiol.">
        <title>Leveraging single-cell genomics to expand the fungal tree of life.</title>
        <authorList>
            <person name="Ahrendt S.R."/>
            <person name="Quandt C.A."/>
            <person name="Ciobanu D."/>
            <person name="Clum A."/>
            <person name="Salamov A."/>
            <person name="Andreopoulos B."/>
            <person name="Cheng J.F."/>
            <person name="Woyke T."/>
            <person name="Pelin A."/>
            <person name="Henrissat B."/>
            <person name="Reynolds N.K."/>
            <person name="Benny G.L."/>
            <person name="Smith M.E."/>
            <person name="James T.Y."/>
            <person name="Grigoriev I.V."/>
        </authorList>
    </citation>
    <scope>NUCLEOTIDE SEQUENCE [LARGE SCALE GENOMIC DNA]</scope>
</reference>
<sequence length="593" mass="62293">MSFNAEFRNGISQLSWSPLRSGLLASIGRDSPTFKLWDIQESTAKEYVSSTLLRNDPSSLQTSAGGGPGGGGGVGSSGVPSGAVSAGPSSTLPTLPSGAAGDTMFGDPSAARGGDNVSAGSVTGGPGAGLPSLGPLVSGGSRLDSGPFSAGSNSSSGMYGSGGGFVGSGSDAGIGSIGSAKREGEGSDGGRHEEWRTAPTLWKTRTVKPDSQYIQGFTWIPIASVDDFSHRVITAHARESQFIITHLSVTYKVAFSPTGSMAVTGGKAIMLVPVDNPQRGLSDSAYTEANLSSAPAASRRLSRSKSGSSATAIPIPVDMGVSFDIGSPVESVRSGDRMAVEGSFTLRKDVSVVMRERAAAGYSMDSERNQTMLADEPQLCQLWAWIDHCKRLSIKGQAKINDKDFATQGIYAIIQEMAVSAAYRRRAYPGQAPSPTAGPPGLDSSDHIPFVSYTNAHRKLALLICGWGFHTELPEEQTLEDILRRMEMEGQYEKAAGWALFHSSSLTRAIKALNASKNERLKLVATALAGYSSTRTSDDASSLWQDLCRSLSAELTDPYLRAMFALIASNGDWTAVLQEKGLSIKDRIGVALR</sequence>
<dbReference type="GO" id="GO:1904263">
    <property type="term" value="P:positive regulation of TORC1 signaling"/>
    <property type="evidence" value="ECO:0007669"/>
    <property type="project" value="TreeGrafter"/>
</dbReference>
<keyword evidence="4" id="KW-1185">Reference proteome</keyword>
<dbReference type="SUPFAM" id="SSF50978">
    <property type="entry name" value="WD40 repeat-like"/>
    <property type="match status" value="1"/>
</dbReference>
<feature type="compositionally biased region" description="Gly residues" evidence="1">
    <location>
        <begin position="64"/>
        <end position="76"/>
    </location>
</feature>
<dbReference type="EMBL" id="KZ994645">
    <property type="protein sequence ID" value="RKO92417.1"/>
    <property type="molecule type" value="Genomic_DNA"/>
</dbReference>
<dbReference type="GO" id="GO:0005737">
    <property type="term" value="C:cytoplasm"/>
    <property type="evidence" value="ECO:0007669"/>
    <property type="project" value="TreeGrafter"/>
</dbReference>
<feature type="compositionally biased region" description="Basic and acidic residues" evidence="1">
    <location>
        <begin position="180"/>
        <end position="196"/>
    </location>
</feature>
<name>A0A4V1IS59_9FUNG</name>
<dbReference type="PANTHER" id="PTHR16453">
    <property type="entry name" value="WD40 DOMAIN-CONTAINING PROTEIN MIO FAMILY MEMBER"/>
    <property type="match status" value="1"/>
</dbReference>
<dbReference type="Pfam" id="PF21719">
    <property type="entry name" value="MIOS_a-sol"/>
    <property type="match status" value="1"/>
</dbReference>
<dbReference type="Proteomes" id="UP000269721">
    <property type="component" value="Unassembled WGS sequence"/>
</dbReference>
<dbReference type="InterPro" id="IPR037593">
    <property type="entry name" value="MIOS/Sea4"/>
</dbReference>
<accession>A0A4V1IS59</accession>
<feature type="region of interest" description="Disordered" evidence="1">
    <location>
        <begin position="174"/>
        <end position="197"/>
    </location>
</feature>
<feature type="region of interest" description="Disordered" evidence="1">
    <location>
        <begin position="55"/>
        <end position="154"/>
    </location>
</feature>